<proteinExistence type="predicted"/>
<comment type="caution">
    <text evidence="1">The sequence shown here is derived from an EMBL/GenBank/DDBJ whole genome shotgun (WGS) entry which is preliminary data.</text>
</comment>
<evidence type="ECO:0000313" key="2">
    <source>
        <dbReference type="Proteomes" id="UP000299102"/>
    </source>
</evidence>
<protein>
    <submittedName>
        <fullName evidence="1">Uncharacterized protein</fullName>
    </submittedName>
</protein>
<reference evidence="1 2" key="1">
    <citation type="journal article" date="2019" name="Commun. Biol.">
        <title>The bagworm genome reveals a unique fibroin gene that provides high tensile strength.</title>
        <authorList>
            <person name="Kono N."/>
            <person name="Nakamura H."/>
            <person name="Ohtoshi R."/>
            <person name="Tomita M."/>
            <person name="Numata K."/>
            <person name="Arakawa K."/>
        </authorList>
    </citation>
    <scope>NUCLEOTIDE SEQUENCE [LARGE SCALE GENOMIC DNA]</scope>
</reference>
<dbReference type="EMBL" id="BGZK01001798">
    <property type="protein sequence ID" value="GBP86481.1"/>
    <property type="molecule type" value="Genomic_DNA"/>
</dbReference>
<gene>
    <name evidence="1" type="ORF">EVAR_53833_1</name>
</gene>
<dbReference type="Proteomes" id="UP000299102">
    <property type="component" value="Unassembled WGS sequence"/>
</dbReference>
<keyword evidence="2" id="KW-1185">Reference proteome</keyword>
<dbReference type="AlphaFoldDB" id="A0A4C1ZCH0"/>
<name>A0A4C1ZCH0_EUMVA</name>
<accession>A0A4C1ZCH0</accession>
<sequence>MQRQYAYVRACVPHACIYVWKPFMIYEHTIYARGRKHSNAVCTIGRHLREPDDARRHPTIPDRCLHIRAAHPAYVRSDIVGEAERFRRLFLSSYKNTVHGLRPLRREHSRRPDVSNYFEGAPWDNSTRSNGDVLLGDVASAANFKNIAEAQNPASQVRLHHTTSAAAGHPVGALAYIQLRHDARVTPYTTEMEFRAEHICSIKLRL</sequence>
<organism evidence="1 2">
    <name type="scientific">Eumeta variegata</name>
    <name type="common">Bagworm moth</name>
    <name type="synonym">Eumeta japonica</name>
    <dbReference type="NCBI Taxonomy" id="151549"/>
    <lineage>
        <taxon>Eukaryota</taxon>
        <taxon>Metazoa</taxon>
        <taxon>Ecdysozoa</taxon>
        <taxon>Arthropoda</taxon>
        <taxon>Hexapoda</taxon>
        <taxon>Insecta</taxon>
        <taxon>Pterygota</taxon>
        <taxon>Neoptera</taxon>
        <taxon>Endopterygota</taxon>
        <taxon>Lepidoptera</taxon>
        <taxon>Glossata</taxon>
        <taxon>Ditrysia</taxon>
        <taxon>Tineoidea</taxon>
        <taxon>Psychidae</taxon>
        <taxon>Oiketicinae</taxon>
        <taxon>Eumeta</taxon>
    </lineage>
</organism>
<evidence type="ECO:0000313" key="1">
    <source>
        <dbReference type="EMBL" id="GBP86481.1"/>
    </source>
</evidence>
<dbReference type="OrthoDB" id="550577at2759"/>